<dbReference type="AlphaFoldDB" id="A0A9X0WD96"/>
<dbReference type="PANTHER" id="PTHR12126:SF11">
    <property type="entry name" value="NADH DEHYDROGENASE [UBIQUINONE] 1 ALPHA SUBCOMPLEX SUBUNIT 9, MITOCHONDRIAL"/>
    <property type="match status" value="1"/>
</dbReference>
<dbReference type="RefSeq" id="WP_200249067.1">
    <property type="nucleotide sequence ID" value="NZ_NRRY01000056.1"/>
</dbReference>
<evidence type="ECO:0000259" key="1">
    <source>
        <dbReference type="Pfam" id="PF01370"/>
    </source>
</evidence>
<sequence length="300" mass="32938">MRTKTICILGGAGFVGQHLVRRLGEAGWHCRVPTRRPHRHRDLKLTRHLSLLPVSSLDRATLAELFAGCDAVVNLVGILNEDGSSTFERAHVELVRELTAAATEAGVSRLIQMSALNADAIGGGSAYLRSKGAGEDLAHQAEGLQVTSVRPSVIFGRGDSFFNRFASLLELAPGVFPLACPDARFAPVWVGDVCEAIARALDDPRTIGRRYDLCGPRTFRLEELVEQTASWIGKRCLLIGLNDRASRWQANLFERLPGKPFTMDNYWSMQTPSICGEHNGLLELGIHPSDIETIVPTYLR</sequence>
<dbReference type="PANTHER" id="PTHR12126">
    <property type="entry name" value="NADH-UBIQUINONE OXIDOREDUCTASE 39 KDA SUBUNIT-RELATED"/>
    <property type="match status" value="1"/>
</dbReference>
<dbReference type="InterPro" id="IPR051207">
    <property type="entry name" value="ComplexI_NDUFA9_subunit"/>
</dbReference>
<accession>A0A9X0WD96</accession>
<dbReference type="InterPro" id="IPR036291">
    <property type="entry name" value="NAD(P)-bd_dom_sf"/>
</dbReference>
<dbReference type="EMBL" id="NRRY01000056">
    <property type="protein sequence ID" value="MBK1621050.1"/>
    <property type="molecule type" value="Genomic_DNA"/>
</dbReference>
<protein>
    <submittedName>
        <fullName evidence="2">Epimerase</fullName>
    </submittedName>
</protein>
<keyword evidence="3" id="KW-1185">Reference proteome</keyword>
<feature type="domain" description="NAD-dependent epimerase/dehydratase" evidence="1">
    <location>
        <begin position="6"/>
        <end position="211"/>
    </location>
</feature>
<dbReference type="SUPFAM" id="SSF51735">
    <property type="entry name" value="NAD(P)-binding Rossmann-fold domains"/>
    <property type="match status" value="1"/>
</dbReference>
<evidence type="ECO:0000313" key="3">
    <source>
        <dbReference type="Proteomes" id="UP001138768"/>
    </source>
</evidence>
<name>A0A9X0WD96_9GAMM</name>
<proteinExistence type="predicted"/>
<dbReference type="InterPro" id="IPR001509">
    <property type="entry name" value="Epimerase_deHydtase"/>
</dbReference>
<dbReference type="GO" id="GO:0044877">
    <property type="term" value="F:protein-containing complex binding"/>
    <property type="evidence" value="ECO:0007669"/>
    <property type="project" value="TreeGrafter"/>
</dbReference>
<evidence type="ECO:0000313" key="2">
    <source>
        <dbReference type="EMBL" id="MBK1621050.1"/>
    </source>
</evidence>
<comment type="caution">
    <text evidence="2">The sequence shown here is derived from an EMBL/GenBank/DDBJ whole genome shotgun (WGS) entry which is preliminary data.</text>
</comment>
<dbReference type="CDD" id="cd05271">
    <property type="entry name" value="NDUFA9_like_SDR_a"/>
    <property type="match status" value="1"/>
</dbReference>
<reference evidence="2 3" key="1">
    <citation type="journal article" date="2020" name="Microorganisms">
        <title>Osmotic Adaptation and Compatible Solute Biosynthesis of Phototrophic Bacteria as Revealed from Genome Analyses.</title>
        <authorList>
            <person name="Imhoff J.F."/>
            <person name="Rahn T."/>
            <person name="Kunzel S."/>
            <person name="Keller A."/>
            <person name="Neulinger S.C."/>
        </authorList>
    </citation>
    <scope>NUCLEOTIDE SEQUENCE [LARGE SCALE GENOMIC DNA]</scope>
    <source>
        <strain evidence="2 3">DSM 25653</strain>
    </source>
</reference>
<gene>
    <name evidence="2" type="ORF">CKO42_22025</name>
</gene>
<organism evidence="2 3">
    <name type="scientific">Lamprobacter modestohalophilus</name>
    <dbReference type="NCBI Taxonomy" id="1064514"/>
    <lineage>
        <taxon>Bacteria</taxon>
        <taxon>Pseudomonadati</taxon>
        <taxon>Pseudomonadota</taxon>
        <taxon>Gammaproteobacteria</taxon>
        <taxon>Chromatiales</taxon>
        <taxon>Chromatiaceae</taxon>
        <taxon>Lamprobacter</taxon>
    </lineage>
</organism>
<dbReference type="Proteomes" id="UP001138768">
    <property type="component" value="Unassembled WGS sequence"/>
</dbReference>
<dbReference type="Gene3D" id="3.40.50.720">
    <property type="entry name" value="NAD(P)-binding Rossmann-like Domain"/>
    <property type="match status" value="1"/>
</dbReference>
<dbReference type="Pfam" id="PF01370">
    <property type="entry name" value="Epimerase"/>
    <property type="match status" value="1"/>
</dbReference>